<evidence type="ECO:0000313" key="2">
    <source>
        <dbReference type="Proteomes" id="UP000032266"/>
    </source>
</evidence>
<protein>
    <submittedName>
        <fullName evidence="1">Uncharacterized protein</fullName>
    </submittedName>
</protein>
<organism evidence="1 2">
    <name type="scientific">Gynuella sunshinyii YC6258</name>
    <dbReference type="NCBI Taxonomy" id="1445510"/>
    <lineage>
        <taxon>Bacteria</taxon>
        <taxon>Pseudomonadati</taxon>
        <taxon>Pseudomonadota</taxon>
        <taxon>Gammaproteobacteria</taxon>
        <taxon>Oceanospirillales</taxon>
        <taxon>Saccharospirillaceae</taxon>
        <taxon>Gynuella</taxon>
    </lineage>
</organism>
<accession>A0A0C5VQ00</accession>
<dbReference type="Proteomes" id="UP000032266">
    <property type="component" value="Chromosome"/>
</dbReference>
<evidence type="ECO:0000313" key="1">
    <source>
        <dbReference type="EMBL" id="AJQ92344.1"/>
    </source>
</evidence>
<gene>
    <name evidence="1" type="ORF">YC6258_00294</name>
</gene>
<keyword evidence="2" id="KW-1185">Reference proteome</keyword>
<dbReference type="STRING" id="1445510.YC6258_00294"/>
<sequence>MVVFFYVQAVTTRNAMIESQNQTGCDGYHFQLSMVFGIR</sequence>
<dbReference type="KEGG" id="gsn:YC6258_00294"/>
<dbReference type="HOGENOM" id="CLU_3310504_0_0_6"/>
<proteinExistence type="predicted"/>
<dbReference type="AlphaFoldDB" id="A0A0C5VQ00"/>
<reference evidence="1 2" key="1">
    <citation type="submission" date="2014-01" db="EMBL/GenBank/DDBJ databases">
        <title>Full genme sequencing of cellulolytic bacterium Gynuella sunshinyii YC6258T gen. nov., sp. nov.</title>
        <authorList>
            <person name="Khan H."/>
            <person name="Chung E.J."/>
            <person name="Chung Y.R."/>
        </authorList>
    </citation>
    <scope>NUCLEOTIDE SEQUENCE [LARGE SCALE GENOMIC DNA]</scope>
    <source>
        <strain evidence="1 2">YC6258</strain>
    </source>
</reference>
<dbReference type="EMBL" id="CP007142">
    <property type="protein sequence ID" value="AJQ92344.1"/>
    <property type="molecule type" value="Genomic_DNA"/>
</dbReference>
<name>A0A0C5VQ00_9GAMM</name>